<dbReference type="CTD" id="157697"/>
<organism evidence="2 3">
    <name type="scientific">Heterocephalus glaber</name>
    <name type="common">Naked mole rat</name>
    <dbReference type="NCBI Taxonomy" id="10181"/>
    <lineage>
        <taxon>Eukaryota</taxon>
        <taxon>Metazoa</taxon>
        <taxon>Chordata</taxon>
        <taxon>Craniata</taxon>
        <taxon>Vertebrata</taxon>
        <taxon>Euteleostomi</taxon>
        <taxon>Mammalia</taxon>
        <taxon>Eutheria</taxon>
        <taxon>Euarchontoglires</taxon>
        <taxon>Glires</taxon>
        <taxon>Rodentia</taxon>
        <taxon>Hystricomorpha</taxon>
        <taxon>Bathyergidae</taxon>
        <taxon>Heterocephalus</taxon>
    </lineage>
</organism>
<feature type="region of interest" description="Disordered" evidence="1">
    <location>
        <begin position="118"/>
        <end position="160"/>
    </location>
</feature>
<dbReference type="Proteomes" id="UP000694906">
    <property type="component" value="Unplaced"/>
</dbReference>
<feature type="region of interest" description="Disordered" evidence="1">
    <location>
        <begin position="20"/>
        <end position="46"/>
    </location>
</feature>
<sequence length="423" mass="47517">MSERRRQVFVEKVLKKLFPNVSSSQEKETPGTLTSETPLKKVTSEGVKYKHVHHLTDGSDIKAQPHRHLYTVSLPPEGHVPFCPAPSTGADSETACSADDAEEALRFSSDRRDLLLSRGPELEQLPSQKGDQDPHDQPKKRIRKHKLKKKFKNSNNVRVDQAELEEQQSLLQEKLQPQHTDGPTISKNRKRKLKKKQQIRRKKAAGLVTKAFSASFTYQPEENGSEQEDVPGAAGDGGPRAMEEARGEAITEHNTAPSQEDEEIANRKAGGILNFLKLMQEMYFYDGVSKDMDSAVRVETAEELLRCLESHRMAPSDVLILDHMKTLLLLHDTARLQRALELLPEHCEMPLGESCTCAHRAASRPPVRVLLETHQTAEGREMQQCVCAGRAESHKEWGLHVPLLDTEFLTLAEVYGPPNFINL</sequence>
<dbReference type="AlphaFoldDB" id="A0AAX6Q8K1"/>
<dbReference type="GeneID" id="101699340"/>
<gene>
    <name evidence="3" type="primary">Erich1</name>
</gene>
<protein>
    <submittedName>
        <fullName evidence="3">Glutamate-rich protein 1 isoform X1</fullName>
    </submittedName>
</protein>
<evidence type="ECO:0000313" key="3">
    <source>
        <dbReference type="RefSeq" id="XP_004869612.1"/>
    </source>
</evidence>
<feature type="region of interest" description="Disordered" evidence="1">
    <location>
        <begin position="172"/>
        <end position="200"/>
    </location>
</feature>
<feature type="compositionally biased region" description="Basic and acidic residues" evidence="1">
    <location>
        <begin position="241"/>
        <end position="251"/>
    </location>
</feature>
<keyword evidence="2" id="KW-1185">Reference proteome</keyword>
<proteinExistence type="predicted"/>
<feature type="compositionally biased region" description="Basic residues" evidence="1">
    <location>
        <begin position="140"/>
        <end position="152"/>
    </location>
</feature>
<reference evidence="3" key="1">
    <citation type="submission" date="2025-08" db="UniProtKB">
        <authorList>
            <consortium name="RefSeq"/>
        </authorList>
    </citation>
    <scope>IDENTIFICATION</scope>
</reference>
<feature type="compositionally biased region" description="Basic and acidic residues" evidence="1">
    <location>
        <begin position="130"/>
        <end position="139"/>
    </location>
</feature>
<name>A0AAX6Q8K1_HETGA</name>
<evidence type="ECO:0000256" key="1">
    <source>
        <dbReference type="SAM" id="MobiDB-lite"/>
    </source>
</evidence>
<dbReference type="KEGG" id="hgl:101699340"/>
<evidence type="ECO:0000313" key="2">
    <source>
        <dbReference type="Proteomes" id="UP000694906"/>
    </source>
</evidence>
<dbReference type="PANTHER" id="PTHR22444:SF1">
    <property type="entry name" value="GLUTAMATE-RICH PROTEIN 1"/>
    <property type="match status" value="1"/>
</dbReference>
<dbReference type="RefSeq" id="XP_004869612.1">
    <property type="nucleotide sequence ID" value="XM_004869555.2"/>
</dbReference>
<dbReference type="PANTHER" id="PTHR22444">
    <property type="entry name" value="GLUTAMATE-RICH PROTEIN 1"/>
    <property type="match status" value="1"/>
</dbReference>
<feature type="compositionally biased region" description="Basic residues" evidence="1">
    <location>
        <begin position="187"/>
        <end position="200"/>
    </location>
</feature>
<accession>A0AAX6Q8K1</accession>
<feature type="region of interest" description="Disordered" evidence="1">
    <location>
        <begin position="217"/>
        <end position="263"/>
    </location>
</feature>
<dbReference type="InterPro" id="IPR026719">
    <property type="entry name" value="ERICH1"/>
</dbReference>